<dbReference type="Proteomes" id="UP000004848">
    <property type="component" value="Unassembled WGS sequence"/>
</dbReference>
<proteinExistence type="predicted"/>
<feature type="region of interest" description="Disordered" evidence="1">
    <location>
        <begin position="1"/>
        <end position="66"/>
    </location>
</feature>
<evidence type="ECO:0000313" key="2">
    <source>
        <dbReference type="EMBL" id="EAV41262.1"/>
    </source>
</evidence>
<comment type="caution">
    <text evidence="2">The sequence shown here is derived from an EMBL/GenBank/DDBJ whole genome shotgun (WGS) entry which is preliminary data.</text>
</comment>
<feature type="compositionally biased region" description="Basic and acidic residues" evidence="1">
    <location>
        <begin position="32"/>
        <end position="44"/>
    </location>
</feature>
<dbReference type="EMBL" id="AAUW01000022">
    <property type="protein sequence ID" value="EAV41262.1"/>
    <property type="molecule type" value="Genomic_DNA"/>
</dbReference>
<dbReference type="AlphaFoldDB" id="A0P177"/>
<organism evidence="2 3">
    <name type="scientific">Roseibium aggregatum (strain ATCC 25650 / DSM 13394 / JCM 20685 / NBRC 16684 / NCIMB 2208 / IAM 12614 / B1)</name>
    <name type="common">Stappia aggregata</name>
    <dbReference type="NCBI Taxonomy" id="384765"/>
    <lineage>
        <taxon>Bacteria</taxon>
        <taxon>Pseudomonadati</taxon>
        <taxon>Pseudomonadota</taxon>
        <taxon>Alphaproteobacteria</taxon>
        <taxon>Hyphomicrobiales</taxon>
        <taxon>Stappiaceae</taxon>
        <taxon>Roseibium</taxon>
    </lineage>
</organism>
<evidence type="ECO:0000256" key="1">
    <source>
        <dbReference type="SAM" id="MobiDB-lite"/>
    </source>
</evidence>
<sequence length="66" mass="7286">MAELAVHLVSTTLGKRPGQKETEDGQNGETRGNAEYKSWSDRQHPTQVNAEAETTHGNNKQGPRKI</sequence>
<evidence type="ECO:0000313" key="3">
    <source>
        <dbReference type="Proteomes" id="UP000004848"/>
    </source>
</evidence>
<name>A0P177_ROSAI</name>
<protein>
    <submittedName>
        <fullName evidence="2">Uncharacterized protein</fullName>
    </submittedName>
</protein>
<gene>
    <name evidence="2" type="ORF">SIAM614_29286</name>
</gene>
<accession>A0P177</accession>
<reference evidence="2 3" key="1">
    <citation type="submission" date="2006-05" db="EMBL/GenBank/DDBJ databases">
        <authorList>
            <person name="King G."/>
            <person name="Ferriera S."/>
            <person name="Johnson J."/>
            <person name="Kravitz S."/>
            <person name="Beeson K."/>
            <person name="Sutton G."/>
            <person name="Rogers Y.-H."/>
            <person name="Friedman R."/>
            <person name="Frazier M."/>
            <person name="Venter J.C."/>
        </authorList>
    </citation>
    <scope>NUCLEOTIDE SEQUENCE [LARGE SCALE GENOMIC DNA]</scope>
    <source>
        <strain evidence="3">ATCC 25650 / DSM 13394 / JCM 20685 / NBRC 16684 / NCIMB 2208 / IAM 12614 / B1</strain>
    </source>
</reference>
<feature type="compositionally biased region" description="Polar residues" evidence="1">
    <location>
        <begin position="55"/>
        <end position="66"/>
    </location>
</feature>